<evidence type="ECO:0000313" key="3">
    <source>
        <dbReference type="Proteomes" id="UP001162834"/>
    </source>
</evidence>
<evidence type="ECO:0000313" key="2">
    <source>
        <dbReference type="EMBL" id="UGS34726.1"/>
    </source>
</evidence>
<dbReference type="PROSITE" id="PS50991">
    <property type="entry name" value="PYR_CT"/>
    <property type="match status" value="1"/>
</dbReference>
<dbReference type="InterPro" id="IPR003379">
    <property type="entry name" value="Carboxylase_cons_dom"/>
</dbReference>
<protein>
    <submittedName>
        <fullName evidence="2">2-oxoglutarate carboxylase large subunit</fullName>
        <ecNumber evidence="2">6.4.1.7</ecNumber>
    </submittedName>
</protein>
<dbReference type="Proteomes" id="UP001162834">
    <property type="component" value="Chromosome"/>
</dbReference>
<dbReference type="GO" id="GO:0004736">
    <property type="term" value="F:pyruvate carboxylase activity"/>
    <property type="evidence" value="ECO:0007669"/>
    <property type="project" value="TreeGrafter"/>
</dbReference>
<dbReference type="PANTHER" id="PTHR43778:SF2">
    <property type="entry name" value="PYRUVATE CARBOXYLASE, MITOCHONDRIAL"/>
    <property type="match status" value="1"/>
</dbReference>
<gene>
    <name evidence="2" type="primary">cfiA_2</name>
    <name evidence="2" type="ORF">DSM104329_01108</name>
</gene>
<reference evidence="2" key="1">
    <citation type="journal article" date="2022" name="Int. J. Syst. Evol. Microbiol.">
        <title>Pseudomonas aegrilactucae sp. nov. and Pseudomonas morbosilactucae sp. nov., pathogens causing bacterial rot of lettuce in Japan.</title>
        <authorList>
            <person name="Sawada H."/>
            <person name="Fujikawa T."/>
            <person name="Satou M."/>
        </authorList>
    </citation>
    <scope>NUCLEOTIDE SEQUENCE</scope>
    <source>
        <strain evidence="2">0166_1</strain>
    </source>
</reference>
<dbReference type="InterPro" id="IPR055268">
    <property type="entry name" value="PCB-like"/>
</dbReference>
<dbReference type="InterPro" id="IPR013785">
    <property type="entry name" value="Aldolase_TIM"/>
</dbReference>
<organism evidence="2 3">
    <name type="scientific">Capillimicrobium parvum</name>
    <dbReference type="NCBI Taxonomy" id="2884022"/>
    <lineage>
        <taxon>Bacteria</taxon>
        <taxon>Bacillati</taxon>
        <taxon>Actinomycetota</taxon>
        <taxon>Thermoleophilia</taxon>
        <taxon>Solirubrobacterales</taxon>
        <taxon>Capillimicrobiaceae</taxon>
        <taxon>Capillimicrobium</taxon>
    </lineage>
</organism>
<name>A0A9E7BYX6_9ACTN</name>
<dbReference type="Pfam" id="PF02436">
    <property type="entry name" value="PYC_OADA"/>
    <property type="match status" value="1"/>
</dbReference>
<dbReference type="SUPFAM" id="SSF89000">
    <property type="entry name" value="post-HMGL domain-like"/>
    <property type="match status" value="1"/>
</dbReference>
<accession>A0A9E7BYX6</accession>
<dbReference type="AlphaFoldDB" id="A0A9E7BYX6"/>
<dbReference type="EC" id="6.4.1.7" evidence="2"/>
<dbReference type="SUPFAM" id="SSF51569">
    <property type="entry name" value="Aldolase"/>
    <property type="match status" value="1"/>
</dbReference>
<dbReference type="GO" id="GO:0034029">
    <property type="term" value="F:2-oxoglutarate carboxylase activity"/>
    <property type="evidence" value="ECO:0007669"/>
    <property type="project" value="UniProtKB-EC"/>
</dbReference>
<keyword evidence="3" id="KW-1185">Reference proteome</keyword>
<dbReference type="GO" id="GO:0006094">
    <property type="term" value="P:gluconeogenesis"/>
    <property type="evidence" value="ECO:0007669"/>
    <property type="project" value="TreeGrafter"/>
</dbReference>
<proteinExistence type="predicted"/>
<dbReference type="Gene3D" id="3.20.20.70">
    <property type="entry name" value="Aldolase class I"/>
    <property type="match status" value="1"/>
</dbReference>
<keyword evidence="2" id="KW-0436">Ligase</keyword>
<evidence type="ECO:0000259" key="1">
    <source>
        <dbReference type="PROSITE" id="PS50991"/>
    </source>
</evidence>
<dbReference type="EMBL" id="CP087164">
    <property type="protein sequence ID" value="UGS34726.1"/>
    <property type="molecule type" value="Genomic_DNA"/>
</dbReference>
<dbReference type="Pfam" id="PF00682">
    <property type="entry name" value="HMGL-like"/>
    <property type="match status" value="1"/>
</dbReference>
<dbReference type="PANTHER" id="PTHR43778">
    <property type="entry name" value="PYRUVATE CARBOXYLASE"/>
    <property type="match status" value="1"/>
</dbReference>
<sequence>MAHVEIVDQTIRDGPQSLWGMRIRAGMVTKVAPQLRAAGFHTLDVPGGSFFTVMLRHLREDPVASFAHIRRLLRGQTLRCGTRPSSTGRYGIASYASMDFYTRFMVQRLGIDAFWIYDCLYDMPEMERRARSVHEAGGEVVPAVMYGISPVHTDAWYAERVREMVGWGITSSIYVEDAPGILTPERCRTLIPALVEAAGDVPVELHCHNTTGLAPLNYLIGIEHGIRRIHTCSRPVANGPSLPSTEMMLVNLESAGHTHPIDASTLAPVAEHFERVALQEGHPLGAVTEYDRRIYDHQLPGGMTGTFKAQLVEHGMEDRFDAVLEEIPRVREELGYPVSATPFSQLIGTQALLNVVSGDRYSITTDEVVLYTMEAYGKPPAPIDPDVKDRLLSSPAGKRLAGFRRPDLTLEELRIQSGGPHVSDEDLFRLIFTPQEDLDATAAAGPLRTDYAFREKPADLLARAMDAKHARRVSLHSPGVSIDLAR</sequence>
<dbReference type="KEGG" id="sbae:DSM104329_01108"/>
<dbReference type="InterPro" id="IPR000891">
    <property type="entry name" value="PYR_CT"/>
</dbReference>
<dbReference type="GO" id="GO:0005737">
    <property type="term" value="C:cytoplasm"/>
    <property type="evidence" value="ECO:0007669"/>
    <property type="project" value="TreeGrafter"/>
</dbReference>
<dbReference type="RefSeq" id="WP_259314393.1">
    <property type="nucleotide sequence ID" value="NZ_CP087164.1"/>
</dbReference>
<feature type="domain" description="Pyruvate carboxyltransferase" evidence="1">
    <location>
        <begin position="4"/>
        <end position="267"/>
    </location>
</feature>